<dbReference type="Pfam" id="PF12525">
    <property type="entry name" value="DUF3726"/>
    <property type="match status" value="1"/>
</dbReference>
<dbReference type="EMBL" id="MJIL01000086">
    <property type="protein sequence ID" value="OLQ73576.1"/>
    <property type="molecule type" value="Genomic_DNA"/>
</dbReference>
<sequence>MQVSHNELVVLTGKAFTGLRRSCGEADMIANMVADLEMVGLNGIEHFVKALDFLQQERDCPVDVDATSAAQLTANLHGCSILCHLPTVLDFTLEKLIGRNNITLDIQQCHNRWLAFGELVKLAAKGLSVKASWHNGHAPKHVVYVLNKGCINPELFVSARPAKQPSCLHSLRIEISTQPIPLPSAAEFDHHISSQTLAETQAQAWQEGITVDEAHWQRIKQAAGAILVESSDTSRRGAGESEPSL</sequence>
<accession>A0A1Q9GGK9</accession>
<evidence type="ECO:0008006" key="3">
    <source>
        <dbReference type="Google" id="ProtNLM"/>
    </source>
</evidence>
<evidence type="ECO:0000313" key="2">
    <source>
        <dbReference type="Proteomes" id="UP000186905"/>
    </source>
</evidence>
<dbReference type="OrthoDB" id="5792746at2"/>
<dbReference type="Proteomes" id="UP000186905">
    <property type="component" value="Unassembled WGS sequence"/>
</dbReference>
<dbReference type="STRING" id="1903952.BIT28_08275"/>
<protein>
    <recommendedName>
        <fullName evidence="3">DUF3726 domain-containing protein</fullName>
    </recommendedName>
</protein>
<organism evidence="1 2">
    <name type="scientific">Photobacterium proteolyticum</name>
    <dbReference type="NCBI Taxonomy" id="1903952"/>
    <lineage>
        <taxon>Bacteria</taxon>
        <taxon>Pseudomonadati</taxon>
        <taxon>Pseudomonadota</taxon>
        <taxon>Gammaproteobacteria</taxon>
        <taxon>Vibrionales</taxon>
        <taxon>Vibrionaceae</taxon>
        <taxon>Photobacterium</taxon>
    </lineage>
</organism>
<evidence type="ECO:0000313" key="1">
    <source>
        <dbReference type="EMBL" id="OLQ73576.1"/>
    </source>
</evidence>
<keyword evidence="2" id="KW-1185">Reference proteome</keyword>
<dbReference type="InterPro" id="IPR022201">
    <property type="entry name" value="DUF3726"/>
</dbReference>
<gene>
    <name evidence="1" type="ORF">BIT28_08275</name>
</gene>
<name>A0A1Q9GGK9_9GAMM</name>
<proteinExistence type="predicted"/>
<dbReference type="AlphaFoldDB" id="A0A1Q9GGK9"/>
<reference evidence="1 2" key="1">
    <citation type="submission" date="2016-09" db="EMBL/GenBank/DDBJ databases">
        <title>Photobacterium proteolyticum sp. nov. a protease producing bacterium isolated from ocean sediments of Laizhou Bay.</title>
        <authorList>
            <person name="Li Y."/>
        </authorList>
    </citation>
    <scope>NUCLEOTIDE SEQUENCE [LARGE SCALE GENOMIC DNA]</scope>
    <source>
        <strain evidence="1 2">13-12</strain>
    </source>
</reference>
<comment type="caution">
    <text evidence="1">The sequence shown here is derived from an EMBL/GenBank/DDBJ whole genome shotgun (WGS) entry which is preliminary data.</text>
</comment>